<dbReference type="Proteomes" id="UP001276564">
    <property type="component" value="Unassembled WGS sequence"/>
</dbReference>
<name>A0ABU5AGV4_9HYPH</name>
<protein>
    <recommendedName>
        <fullName evidence="4">Anti-sigma factor</fullName>
    </recommendedName>
</protein>
<evidence type="ECO:0008006" key="4">
    <source>
        <dbReference type="Google" id="ProtNLM"/>
    </source>
</evidence>
<evidence type="ECO:0000256" key="1">
    <source>
        <dbReference type="SAM" id="Phobius"/>
    </source>
</evidence>
<keyword evidence="1" id="KW-0812">Transmembrane</keyword>
<dbReference type="EMBL" id="JAVIIP010000001">
    <property type="protein sequence ID" value="MDX8536513.1"/>
    <property type="molecule type" value="Genomic_DNA"/>
</dbReference>
<keyword evidence="3" id="KW-1185">Reference proteome</keyword>
<gene>
    <name evidence="2" type="ORF">RFM23_02630</name>
</gene>
<sequence length="145" mass="15687">MASESDRIARAGDYVFGLMNDVERRRAERDLEIDPAFRDAVLRLAERMRAFDPAAPADGATDKRWDLVTRRIAELPQMRLAGVGGGDSGEDAGPTMIRRLERPPYGVGLHALGGRRGFAIAMALVAAFALGYLTGAWSADGMLVP</sequence>
<keyword evidence="1" id="KW-1133">Transmembrane helix</keyword>
<evidence type="ECO:0000313" key="3">
    <source>
        <dbReference type="Proteomes" id="UP001276564"/>
    </source>
</evidence>
<comment type="caution">
    <text evidence="2">The sequence shown here is derived from an EMBL/GenBank/DDBJ whole genome shotgun (WGS) entry which is preliminary data.</text>
</comment>
<evidence type="ECO:0000313" key="2">
    <source>
        <dbReference type="EMBL" id="MDX8536513.1"/>
    </source>
</evidence>
<keyword evidence="1" id="KW-0472">Membrane</keyword>
<organism evidence="2 3">
    <name type="scientific">Mesorhizobium abyssinicae</name>
    <dbReference type="NCBI Taxonomy" id="1209958"/>
    <lineage>
        <taxon>Bacteria</taxon>
        <taxon>Pseudomonadati</taxon>
        <taxon>Pseudomonadota</taxon>
        <taxon>Alphaproteobacteria</taxon>
        <taxon>Hyphomicrobiales</taxon>
        <taxon>Phyllobacteriaceae</taxon>
        <taxon>Mesorhizobium</taxon>
    </lineage>
</organism>
<accession>A0ABU5AGV4</accession>
<reference evidence="2 3" key="1">
    <citation type="submission" date="2023-08" db="EMBL/GenBank/DDBJ databases">
        <title>Implementing the SeqCode for naming new Mesorhizobium species isolated from Vachellia karroo root nodules.</title>
        <authorList>
            <person name="Van Lill M."/>
        </authorList>
    </citation>
    <scope>NUCLEOTIDE SEQUENCE [LARGE SCALE GENOMIC DNA]</scope>
    <source>
        <strain evidence="2 3">VK4B</strain>
    </source>
</reference>
<dbReference type="RefSeq" id="WP_320319589.1">
    <property type="nucleotide sequence ID" value="NZ_JAVIIP010000001.1"/>
</dbReference>
<feature type="transmembrane region" description="Helical" evidence="1">
    <location>
        <begin position="118"/>
        <end position="139"/>
    </location>
</feature>
<proteinExistence type="predicted"/>